<dbReference type="FunFam" id="1.10.268.10:FF:000001">
    <property type="entry name" value="DNA gyrase subunit A"/>
    <property type="match status" value="1"/>
</dbReference>
<accession>A0A0P6XZ56</accession>
<comment type="similarity">
    <text evidence="2 9">Belongs to the type II topoisomerase GyrA/ParC subunit family.</text>
</comment>
<comment type="function">
    <text evidence="9">A type II topoisomerase that negatively supercoils closed circular double-stranded (ds) DNA in an ATP-dependent manner to modulate DNA topology and maintain chromosomes in an underwound state. Negative supercoiling favors strand separation, and DNA replication, transcription, recombination and repair, all of which involve strand separation. Also able to catalyze the interconversion of other topological isomers of dsDNA rings, including catenanes and knotted rings. Type II topoisomerases break and join 2 DNA strands simultaneously in an ATP-dependent manner.</text>
</comment>
<comment type="caution">
    <text evidence="13">The sequence shown here is derived from an EMBL/GenBank/DDBJ whole genome shotgun (WGS) entry which is preliminary data.</text>
</comment>
<evidence type="ECO:0000256" key="11">
    <source>
        <dbReference type="SAM" id="MobiDB-lite"/>
    </source>
</evidence>
<dbReference type="NCBIfam" id="NF004043">
    <property type="entry name" value="PRK05560.1"/>
    <property type="match status" value="1"/>
</dbReference>
<dbReference type="InterPro" id="IPR013757">
    <property type="entry name" value="Topo_IIA_A_a_sf"/>
</dbReference>
<evidence type="ECO:0000256" key="4">
    <source>
        <dbReference type="ARBA" id="ARBA00022840"/>
    </source>
</evidence>
<dbReference type="InterPro" id="IPR006691">
    <property type="entry name" value="GyrA/parC_rep"/>
</dbReference>
<dbReference type="OrthoDB" id="9806486at2"/>
<keyword evidence="9" id="KW-0963">Cytoplasm</keyword>
<evidence type="ECO:0000256" key="2">
    <source>
        <dbReference type="ARBA" id="ARBA00008263"/>
    </source>
</evidence>
<comment type="subcellular location">
    <subcellularLocation>
        <location evidence="9">Cytoplasm</location>
    </subcellularLocation>
</comment>
<protein>
    <recommendedName>
        <fullName evidence="9">DNA gyrase subunit A</fullName>
        <ecNumber evidence="9">5.6.2.2</ecNumber>
    </recommendedName>
</protein>
<dbReference type="FunFam" id="3.30.1360.40:FF:000002">
    <property type="entry name" value="DNA gyrase subunit A"/>
    <property type="match status" value="1"/>
</dbReference>
<dbReference type="GO" id="GO:0005524">
    <property type="term" value="F:ATP binding"/>
    <property type="evidence" value="ECO:0007669"/>
    <property type="project" value="UniProtKB-UniRule"/>
</dbReference>
<dbReference type="Gene3D" id="1.10.268.10">
    <property type="entry name" value="Topoisomerase, domain 3"/>
    <property type="match status" value="1"/>
</dbReference>
<dbReference type="InterPro" id="IPR013760">
    <property type="entry name" value="Topo_IIA-like_dom_sf"/>
</dbReference>
<dbReference type="GO" id="GO:0006265">
    <property type="term" value="P:DNA topological change"/>
    <property type="evidence" value="ECO:0007669"/>
    <property type="project" value="UniProtKB-UniRule"/>
</dbReference>
<evidence type="ECO:0000256" key="9">
    <source>
        <dbReference type="HAMAP-Rule" id="MF_01897"/>
    </source>
</evidence>
<dbReference type="GO" id="GO:0003677">
    <property type="term" value="F:DNA binding"/>
    <property type="evidence" value="ECO:0007669"/>
    <property type="project" value="UniProtKB-UniRule"/>
</dbReference>
<dbReference type="FunFam" id="3.90.199.10:FF:000001">
    <property type="entry name" value="DNA gyrase subunit A"/>
    <property type="match status" value="1"/>
</dbReference>
<dbReference type="Pfam" id="PF00521">
    <property type="entry name" value="DNA_topoisoIV"/>
    <property type="match status" value="1"/>
</dbReference>
<comment type="subunit">
    <text evidence="8">Heterotetramer composed of ParC and ParE.</text>
</comment>
<dbReference type="PANTHER" id="PTHR43493">
    <property type="entry name" value="DNA GYRASE/TOPOISOMERASE SUBUNIT A"/>
    <property type="match status" value="1"/>
</dbReference>
<comment type="catalytic activity">
    <reaction evidence="1 9 10">
        <text>ATP-dependent breakage, passage and rejoining of double-stranded DNA.</text>
        <dbReference type="EC" id="5.6.2.2"/>
    </reaction>
</comment>
<gene>
    <name evidence="9" type="primary">gyrA</name>
    <name evidence="13" type="ORF">SE18_16550</name>
</gene>
<feature type="short sequence motif" description="GyrA-box" evidence="9">
    <location>
        <begin position="526"/>
        <end position="532"/>
    </location>
</feature>
<dbReference type="InterPro" id="IPR002205">
    <property type="entry name" value="Topo_IIA_dom_A"/>
</dbReference>
<dbReference type="GO" id="GO:0005694">
    <property type="term" value="C:chromosome"/>
    <property type="evidence" value="ECO:0007669"/>
    <property type="project" value="InterPro"/>
</dbReference>
<name>A0A0P6XZ56_9CHLR</name>
<keyword evidence="5 9" id="KW-0799">Topoisomerase</keyword>
<dbReference type="SMART" id="SM00434">
    <property type="entry name" value="TOP4c"/>
    <property type="match status" value="1"/>
</dbReference>
<evidence type="ECO:0000256" key="6">
    <source>
        <dbReference type="ARBA" id="ARBA00023125"/>
    </source>
</evidence>
<dbReference type="STRING" id="70996.SE18_16550"/>
<feature type="domain" description="Topo IIA-type catalytic" evidence="12">
    <location>
        <begin position="32"/>
        <end position="499"/>
    </location>
</feature>
<comment type="subunit">
    <text evidence="9">Heterotetramer, composed of two GyrA and two GyrB chains. In the heterotetramer, GyrA contains the active site tyrosine that forms a transient covalent intermediate with DNA, while GyrB binds cofactors and catalyzes ATP hydrolysis.</text>
</comment>
<dbReference type="AlphaFoldDB" id="A0A0P6XZ56"/>
<evidence type="ECO:0000256" key="3">
    <source>
        <dbReference type="ARBA" id="ARBA00022741"/>
    </source>
</evidence>
<evidence type="ECO:0000256" key="1">
    <source>
        <dbReference type="ARBA" id="ARBA00000185"/>
    </source>
</evidence>
<dbReference type="SUPFAM" id="SSF101904">
    <property type="entry name" value="GyrA/ParC C-terminal domain-like"/>
    <property type="match status" value="1"/>
</dbReference>
<dbReference type="NCBIfam" id="TIGR01063">
    <property type="entry name" value="gyrA"/>
    <property type="match status" value="1"/>
</dbReference>
<dbReference type="PANTHER" id="PTHR43493:SF5">
    <property type="entry name" value="DNA GYRASE SUBUNIT A, CHLOROPLASTIC_MITOCHONDRIAL"/>
    <property type="match status" value="1"/>
</dbReference>
<evidence type="ECO:0000256" key="7">
    <source>
        <dbReference type="ARBA" id="ARBA00023235"/>
    </source>
</evidence>
<sequence length="827" mass="91491">MEIGIVKPVAIVDEMRTAYLDYAMSVIVSRALPDARDGLKPVQRRILYAMFREGLLHNVRYSKCAGVVGEVLKKYHPHGDSSVYDALVRLAQPWNMRYPLVDGQGNFGSVDGDAAAAYRYTEARLKEIAEELLRDIDRDTVNFGPNFDGGYQEPLVLPARLPNLLLNGSSGIAVGMATNIPPHNLGEICDGISYLVDNPDATVEDLIKFIPGPDFPTGGSILGTEGIVSAYTSGRGRILIRAKAHIEEAARGAYHIVVTELPYQVNKSRLIERIAELVKDKRIEGIRDVRDESDRSGIRMVIILKQDAQPKKVLNHLFKYTSMQTTFGANMLALVEDGKQPRTLSLKKALQEYIEHRQIVIRRRTEFDLAKAKARAHILEGLKIALDQLDEVIATIRASRTAETARSNLMKNFKLSELQSQAILEMQLRRLAGLERKKIEDEYKEVLRSIADFEDILSKPERVFSIIKDDVAELKEKYGDVRRSRIIADATGDISTEDLIPDMNVLVTVTDRGYIKKLPGDTYRVQNRGGRGIKGMTTKEDDVVAHLLMCNTLNDLLFFTNRGKVYQLKVHEVPDASRTAKGLPLVNLISLEPGELVTSLIAVPDFDDGEYLVMTTVKGRIKRTKLSEYSSVRSNGLIAIGLDAGDELRWVKTSNGDEDILMTTQHGQTIRFGQDEVRPMGRPASGVIGIKMSAKDQVVGMDLVRPDSQLLVITSHGMGKRTDLEEYPVKGRATQGVITMRLKPGDIIAAALVLTDSDIVTTITRNGVVMRTRADKISKYGRSTQGVNVINLDKKDTVAAVSAETPVDDKSDDSDANDSPGTVTLTA</sequence>
<dbReference type="EMBL" id="LGKP01000025">
    <property type="protein sequence ID" value="KPL85288.1"/>
    <property type="molecule type" value="Genomic_DNA"/>
</dbReference>
<evidence type="ECO:0000256" key="8">
    <source>
        <dbReference type="ARBA" id="ARBA00063644"/>
    </source>
</evidence>
<dbReference type="GO" id="GO:0005737">
    <property type="term" value="C:cytoplasm"/>
    <property type="evidence" value="ECO:0007669"/>
    <property type="project" value="UniProtKB-SubCell"/>
</dbReference>
<evidence type="ECO:0000256" key="10">
    <source>
        <dbReference type="PROSITE-ProRule" id="PRU01384"/>
    </source>
</evidence>
<dbReference type="GO" id="GO:0009330">
    <property type="term" value="C:DNA topoisomerase type II (double strand cut, ATP-hydrolyzing) complex"/>
    <property type="evidence" value="ECO:0007669"/>
    <property type="project" value="TreeGrafter"/>
</dbReference>
<dbReference type="Gene3D" id="2.120.10.90">
    <property type="entry name" value="DNA gyrase/topoisomerase IV, subunit A, C-terminal"/>
    <property type="match status" value="1"/>
</dbReference>
<dbReference type="Proteomes" id="UP000050277">
    <property type="component" value="Unassembled WGS sequence"/>
</dbReference>
<keyword evidence="4 9" id="KW-0067">ATP-binding</keyword>
<evidence type="ECO:0000256" key="5">
    <source>
        <dbReference type="ARBA" id="ARBA00023029"/>
    </source>
</evidence>
<dbReference type="InterPro" id="IPR005743">
    <property type="entry name" value="GyrA"/>
</dbReference>
<dbReference type="InterPro" id="IPR013758">
    <property type="entry name" value="Topo_IIA_A/C_ab"/>
</dbReference>
<dbReference type="RefSeq" id="WP_054535569.1">
    <property type="nucleotide sequence ID" value="NZ_LGKP01000025.1"/>
</dbReference>
<dbReference type="NCBIfam" id="NF004044">
    <property type="entry name" value="PRK05561.1"/>
    <property type="match status" value="1"/>
</dbReference>
<dbReference type="CDD" id="cd00187">
    <property type="entry name" value="TOP4c"/>
    <property type="match status" value="1"/>
</dbReference>
<dbReference type="GO" id="GO:0034335">
    <property type="term" value="F:DNA negative supercoiling activity"/>
    <property type="evidence" value="ECO:0007669"/>
    <property type="project" value="UniProtKB-ARBA"/>
</dbReference>
<dbReference type="InterPro" id="IPR035516">
    <property type="entry name" value="Gyrase/topoIV_suA_C"/>
</dbReference>
<keyword evidence="7 9" id="KW-0413">Isomerase</keyword>
<dbReference type="SUPFAM" id="SSF56719">
    <property type="entry name" value="Type II DNA topoisomerase"/>
    <property type="match status" value="1"/>
</dbReference>
<comment type="miscellaneous">
    <text evidence="9">Few gyrases are as efficient as E.coli at forming negative supercoils. Not all organisms have 2 type II topoisomerases; in organisms with a single type II topoisomerase this enzyme also has to decatenate newly replicated chromosomes.</text>
</comment>
<dbReference type="EC" id="5.6.2.2" evidence="9"/>
<dbReference type="Gene3D" id="3.90.199.10">
    <property type="entry name" value="Topoisomerase II, domain 5"/>
    <property type="match status" value="1"/>
</dbReference>
<dbReference type="HAMAP" id="MF_01897">
    <property type="entry name" value="GyrA"/>
    <property type="match status" value="1"/>
</dbReference>
<feature type="active site" description="O-(5'-phospho-DNA)-tyrosine intermediate" evidence="9 10">
    <location>
        <position position="120"/>
    </location>
</feature>
<proteinExistence type="inferred from homology"/>
<evidence type="ECO:0000313" key="13">
    <source>
        <dbReference type="EMBL" id="KPL85288.1"/>
    </source>
</evidence>
<dbReference type="PATRIC" id="fig|70996.4.peg.180"/>
<dbReference type="InterPro" id="IPR050220">
    <property type="entry name" value="Type_II_DNA_Topoisomerases"/>
</dbReference>
<dbReference type="Pfam" id="PF03989">
    <property type="entry name" value="DNA_gyraseA_C"/>
    <property type="match status" value="6"/>
</dbReference>
<dbReference type="GO" id="GO:0006261">
    <property type="term" value="P:DNA-templated DNA replication"/>
    <property type="evidence" value="ECO:0007669"/>
    <property type="project" value="UniProtKB-UniRule"/>
</dbReference>
<dbReference type="PROSITE" id="PS52040">
    <property type="entry name" value="TOPO_IIA"/>
    <property type="match status" value="1"/>
</dbReference>
<keyword evidence="3 9" id="KW-0547">Nucleotide-binding</keyword>
<evidence type="ECO:0000313" key="14">
    <source>
        <dbReference type="Proteomes" id="UP000050277"/>
    </source>
</evidence>
<dbReference type="Gene3D" id="3.30.1360.40">
    <property type="match status" value="1"/>
</dbReference>
<organism evidence="13 14">
    <name type="scientific">Herpetosiphon geysericola</name>
    <dbReference type="NCBI Taxonomy" id="70996"/>
    <lineage>
        <taxon>Bacteria</taxon>
        <taxon>Bacillati</taxon>
        <taxon>Chloroflexota</taxon>
        <taxon>Chloroflexia</taxon>
        <taxon>Herpetosiphonales</taxon>
        <taxon>Herpetosiphonaceae</taxon>
        <taxon>Herpetosiphon</taxon>
    </lineage>
</organism>
<feature type="region of interest" description="Disordered" evidence="11">
    <location>
        <begin position="801"/>
        <end position="827"/>
    </location>
</feature>
<evidence type="ECO:0000259" key="12">
    <source>
        <dbReference type="PROSITE" id="PS52040"/>
    </source>
</evidence>
<keyword evidence="6 9" id="KW-0238">DNA-binding</keyword>
<keyword evidence="14" id="KW-1185">Reference proteome</keyword>
<dbReference type="FunFam" id="2.120.10.90:FF:000005">
    <property type="entry name" value="DNA topoisomerase 4 subunit A"/>
    <property type="match status" value="1"/>
</dbReference>
<reference evidence="13 14" key="1">
    <citation type="submission" date="2015-07" db="EMBL/GenBank/DDBJ databases">
        <title>Whole genome sequence of Herpetosiphon geysericola DSM 7119.</title>
        <authorList>
            <person name="Hemp J."/>
            <person name="Ward L.M."/>
            <person name="Pace L.A."/>
            <person name="Fischer W.W."/>
        </authorList>
    </citation>
    <scope>NUCLEOTIDE SEQUENCE [LARGE SCALE GENOMIC DNA]</scope>
    <source>
        <strain evidence="13 14">DSM 7119</strain>
    </source>
</reference>